<accession>A0A5C7J2U0</accession>
<gene>
    <name evidence="1" type="ORF">E6Q11_06480</name>
</gene>
<reference evidence="1 2" key="1">
    <citation type="submission" date="2018-09" db="EMBL/GenBank/DDBJ databases">
        <title>Metagenome Assembled Genomes from an Advanced Water Purification Facility.</title>
        <authorList>
            <person name="Stamps B.W."/>
            <person name="Spear J.R."/>
        </authorList>
    </citation>
    <scope>NUCLEOTIDE SEQUENCE [LARGE SCALE GENOMIC DNA]</scope>
    <source>
        <strain evidence="1">Bin_63_2</strain>
    </source>
</reference>
<dbReference type="EMBL" id="SSDS01000101">
    <property type="protein sequence ID" value="TXG75835.1"/>
    <property type="molecule type" value="Genomic_DNA"/>
</dbReference>
<dbReference type="AlphaFoldDB" id="A0A5C7J2U0"/>
<proteinExistence type="predicted"/>
<protein>
    <submittedName>
        <fullName evidence="1">Uncharacterized protein</fullName>
    </submittedName>
</protein>
<evidence type="ECO:0000313" key="2">
    <source>
        <dbReference type="Proteomes" id="UP000321026"/>
    </source>
</evidence>
<sequence length="92" mass="10623">MTAAFDDFFSDEFNFEVFNSPQPIKIAKDETHILLIKQDVVIIKVAQEDNDTIRNLKILLDGLVRGGIVFGEIEQMRDIIAYEITKKNFEMD</sequence>
<evidence type="ECO:0000313" key="1">
    <source>
        <dbReference type="EMBL" id="TXG75835.1"/>
    </source>
</evidence>
<name>A0A5C7J2U0_9BACT</name>
<organism evidence="1 2">
    <name type="scientific">Candidatus Dojkabacteria bacterium</name>
    <dbReference type="NCBI Taxonomy" id="2099670"/>
    <lineage>
        <taxon>Bacteria</taxon>
        <taxon>Candidatus Dojkabacteria</taxon>
    </lineage>
</organism>
<comment type="caution">
    <text evidence="1">The sequence shown here is derived from an EMBL/GenBank/DDBJ whole genome shotgun (WGS) entry which is preliminary data.</text>
</comment>
<dbReference type="Proteomes" id="UP000321026">
    <property type="component" value="Unassembled WGS sequence"/>
</dbReference>